<dbReference type="PROSITE" id="PS01033">
    <property type="entry name" value="GLOBIN"/>
    <property type="match status" value="1"/>
</dbReference>
<dbReference type="eggNOG" id="COG1017">
    <property type="taxonomic scope" value="Bacteria"/>
</dbReference>
<dbReference type="GO" id="GO:0071949">
    <property type="term" value="F:FAD binding"/>
    <property type="evidence" value="ECO:0007669"/>
    <property type="project" value="TreeGrafter"/>
</dbReference>
<keyword evidence="1 5" id="KW-0349">Heme</keyword>
<reference evidence="7 8" key="1">
    <citation type="submission" date="2014-01" db="EMBL/GenBank/DDBJ databases">
        <title>Roseivivax isoporae LMG 25204 Genome Sequencing.</title>
        <authorList>
            <person name="Lai Q."/>
            <person name="Li G."/>
            <person name="Shao Z."/>
        </authorList>
    </citation>
    <scope>NUCLEOTIDE SEQUENCE [LARGE SCALE GENOMIC DNA]</scope>
    <source>
        <strain evidence="7 8">LMG 25204</strain>
    </source>
</reference>
<dbReference type="Pfam" id="PF00042">
    <property type="entry name" value="Globin"/>
    <property type="match status" value="1"/>
</dbReference>
<evidence type="ECO:0000256" key="1">
    <source>
        <dbReference type="ARBA" id="ARBA00022617"/>
    </source>
</evidence>
<sequence>MTPEQLELVTESFRRTFAGKTPVARAFYDRLFAEHPELRPLFPQKMAAQYEKFTDTLVFVVRHLARRATVLVSAEELGQRHRAYGVRPEHYAIVGQALLAAMAEVTPGGLSPAERAAWDAAYALVSDRMRAMTDATGG</sequence>
<evidence type="ECO:0000313" key="7">
    <source>
        <dbReference type="EMBL" id="ETX29308.1"/>
    </source>
</evidence>
<accession>X7F9A6</accession>
<dbReference type="GO" id="GO:0008941">
    <property type="term" value="F:nitric oxide dioxygenase NAD(P)H activity"/>
    <property type="evidence" value="ECO:0007669"/>
    <property type="project" value="TreeGrafter"/>
</dbReference>
<gene>
    <name evidence="7" type="ORF">RISW2_01175</name>
</gene>
<evidence type="ECO:0000259" key="6">
    <source>
        <dbReference type="PROSITE" id="PS01033"/>
    </source>
</evidence>
<evidence type="ECO:0000313" key="8">
    <source>
        <dbReference type="Proteomes" id="UP000023430"/>
    </source>
</evidence>
<dbReference type="SUPFAM" id="SSF46458">
    <property type="entry name" value="Globin-like"/>
    <property type="match status" value="1"/>
</dbReference>
<evidence type="ECO:0000256" key="4">
    <source>
        <dbReference type="ARBA" id="ARBA00023004"/>
    </source>
</evidence>
<dbReference type="InterPro" id="IPR012292">
    <property type="entry name" value="Globin/Proto"/>
</dbReference>
<keyword evidence="8" id="KW-1185">Reference proteome</keyword>
<dbReference type="GO" id="GO:0046210">
    <property type="term" value="P:nitric oxide catabolic process"/>
    <property type="evidence" value="ECO:0007669"/>
    <property type="project" value="TreeGrafter"/>
</dbReference>
<comment type="similarity">
    <text evidence="5">Belongs to the globin family.</text>
</comment>
<feature type="domain" description="Globin" evidence="6">
    <location>
        <begin position="1"/>
        <end position="134"/>
    </location>
</feature>
<evidence type="ECO:0000256" key="2">
    <source>
        <dbReference type="ARBA" id="ARBA00022621"/>
    </source>
</evidence>
<dbReference type="Proteomes" id="UP000023430">
    <property type="component" value="Unassembled WGS sequence"/>
</dbReference>
<dbReference type="GO" id="GO:0005344">
    <property type="term" value="F:oxygen carrier activity"/>
    <property type="evidence" value="ECO:0007669"/>
    <property type="project" value="UniProtKB-KW"/>
</dbReference>
<keyword evidence="3" id="KW-0479">Metal-binding</keyword>
<keyword evidence="2 5" id="KW-0561">Oxygen transport</keyword>
<dbReference type="InterPro" id="IPR000971">
    <property type="entry name" value="Globin"/>
</dbReference>
<protein>
    <recommendedName>
        <fullName evidence="6">Globin domain-containing protein</fullName>
    </recommendedName>
</protein>
<comment type="caution">
    <text evidence="7">The sequence shown here is derived from an EMBL/GenBank/DDBJ whole genome shotgun (WGS) entry which is preliminary data.</text>
</comment>
<evidence type="ECO:0000256" key="3">
    <source>
        <dbReference type="ARBA" id="ARBA00022723"/>
    </source>
</evidence>
<evidence type="ECO:0000256" key="5">
    <source>
        <dbReference type="RuleBase" id="RU000356"/>
    </source>
</evidence>
<dbReference type="GO" id="GO:0019825">
    <property type="term" value="F:oxygen binding"/>
    <property type="evidence" value="ECO:0007669"/>
    <property type="project" value="InterPro"/>
</dbReference>
<organism evidence="7 8">
    <name type="scientific">Roseivivax isoporae LMG 25204</name>
    <dbReference type="NCBI Taxonomy" id="1449351"/>
    <lineage>
        <taxon>Bacteria</taxon>
        <taxon>Pseudomonadati</taxon>
        <taxon>Pseudomonadota</taxon>
        <taxon>Alphaproteobacteria</taxon>
        <taxon>Rhodobacterales</taxon>
        <taxon>Roseobacteraceae</taxon>
        <taxon>Roseivivax</taxon>
    </lineage>
</organism>
<proteinExistence type="inferred from homology"/>
<dbReference type="Gene3D" id="1.10.490.10">
    <property type="entry name" value="Globins"/>
    <property type="match status" value="1"/>
</dbReference>
<dbReference type="STRING" id="1449351.RISW2_01175"/>
<dbReference type="PANTHER" id="PTHR43396:SF3">
    <property type="entry name" value="FLAVOHEMOPROTEIN"/>
    <property type="match status" value="1"/>
</dbReference>
<name>X7F9A6_9RHOB</name>
<dbReference type="GO" id="GO:0020037">
    <property type="term" value="F:heme binding"/>
    <property type="evidence" value="ECO:0007669"/>
    <property type="project" value="InterPro"/>
</dbReference>
<dbReference type="RefSeq" id="WP_043768977.1">
    <property type="nucleotide sequence ID" value="NZ_JAME01000010.1"/>
</dbReference>
<dbReference type="GO" id="GO:0071500">
    <property type="term" value="P:cellular response to nitrosative stress"/>
    <property type="evidence" value="ECO:0007669"/>
    <property type="project" value="TreeGrafter"/>
</dbReference>
<dbReference type="GO" id="GO:0046872">
    <property type="term" value="F:metal ion binding"/>
    <property type="evidence" value="ECO:0007669"/>
    <property type="project" value="UniProtKB-KW"/>
</dbReference>
<dbReference type="PANTHER" id="PTHR43396">
    <property type="entry name" value="FLAVOHEMOPROTEIN"/>
    <property type="match status" value="1"/>
</dbReference>
<dbReference type="InterPro" id="IPR009050">
    <property type="entry name" value="Globin-like_sf"/>
</dbReference>
<keyword evidence="4" id="KW-0408">Iron</keyword>
<dbReference type="AlphaFoldDB" id="X7F9A6"/>
<dbReference type="EMBL" id="JAME01000010">
    <property type="protein sequence ID" value="ETX29308.1"/>
    <property type="molecule type" value="Genomic_DNA"/>
</dbReference>
<keyword evidence="5" id="KW-0813">Transport</keyword>